<reference evidence="1 2" key="1">
    <citation type="journal article" date="2023" name="Sci. Data">
        <title>Genome assembly of the Korean intertidal mud-creeper Batillaria attramentaria.</title>
        <authorList>
            <person name="Patra A.K."/>
            <person name="Ho P.T."/>
            <person name="Jun S."/>
            <person name="Lee S.J."/>
            <person name="Kim Y."/>
            <person name="Won Y.J."/>
        </authorList>
    </citation>
    <scope>NUCLEOTIDE SEQUENCE [LARGE SCALE GENOMIC DNA]</scope>
    <source>
        <strain evidence="1">Wonlab-2016</strain>
    </source>
</reference>
<keyword evidence="2" id="KW-1185">Reference proteome</keyword>
<organism evidence="1 2">
    <name type="scientific">Batillaria attramentaria</name>
    <dbReference type="NCBI Taxonomy" id="370345"/>
    <lineage>
        <taxon>Eukaryota</taxon>
        <taxon>Metazoa</taxon>
        <taxon>Spiralia</taxon>
        <taxon>Lophotrochozoa</taxon>
        <taxon>Mollusca</taxon>
        <taxon>Gastropoda</taxon>
        <taxon>Caenogastropoda</taxon>
        <taxon>Sorbeoconcha</taxon>
        <taxon>Cerithioidea</taxon>
        <taxon>Batillariidae</taxon>
        <taxon>Batillaria</taxon>
    </lineage>
</organism>
<dbReference type="AlphaFoldDB" id="A0ABD0MA14"/>
<sequence length="141" mass="15481">MLGVNFKLAGRTHICVTRAQKEGRSPLSQDQNMNRLDNDAEGLVFPIFQPTSAHYIAQITALNNSFDRGVRARQNWIVTGVIALCLQAAVCQDAFTTDADASWEVISPSILGRYNDRPLLQALLSRVLARKLPLSDGKTVG</sequence>
<dbReference type="EMBL" id="JACVVK020000002">
    <property type="protein sequence ID" value="KAK7508417.1"/>
    <property type="molecule type" value="Genomic_DNA"/>
</dbReference>
<accession>A0ABD0MA14</accession>
<evidence type="ECO:0000313" key="2">
    <source>
        <dbReference type="Proteomes" id="UP001519460"/>
    </source>
</evidence>
<proteinExistence type="predicted"/>
<name>A0ABD0MA14_9CAEN</name>
<gene>
    <name evidence="1" type="ORF">BaRGS_00000656</name>
</gene>
<protein>
    <submittedName>
        <fullName evidence="1">Uncharacterized protein</fullName>
    </submittedName>
</protein>
<comment type="caution">
    <text evidence="1">The sequence shown here is derived from an EMBL/GenBank/DDBJ whole genome shotgun (WGS) entry which is preliminary data.</text>
</comment>
<evidence type="ECO:0000313" key="1">
    <source>
        <dbReference type="EMBL" id="KAK7508417.1"/>
    </source>
</evidence>
<dbReference type="Proteomes" id="UP001519460">
    <property type="component" value="Unassembled WGS sequence"/>
</dbReference>